<gene>
    <name evidence="1" type="ORF">XJ44_00315</name>
</gene>
<name>A0ABX3ILE6_9BACT</name>
<evidence type="ECO:0000313" key="1">
    <source>
        <dbReference type="EMBL" id="ONN28027.1"/>
    </source>
</evidence>
<organism evidence="1 2">
    <name type="scientific">Thermosipho affectus</name>
    <dbReference type="NCBI Taxonomy" id="660294"/>
    <lineage>
        <taxon>Bacteria</taxon>
        <taxon>Thermotogati</taxon>
        <taxon>Thermotogota</taxon>
        <taxon>Thermotogae</taxon>
        <taxon>Thermotogales</taxon>
        <taxon>Fervidobacteriaceae</taxon>
        <taxon>Thermosipho</taxon>
    </lineage>
</organism>
<accession>A0ABX3ILE6</accession>
<sequence>MILYIDSFFSIKEVFDYLVPIIVEKRYIVCNSYFDWNLSECIYIGSEEFNDINFNIYKCKEKDSNIDIFIEFNDENFELFKIRNFVSKELFKKKVNCEREVLKIENSFEKNEIIINLNMDFLIEHPNVFSVKNAEKYLDLIIFSRLLRIVEKLGYIINSDNTLIYKVKFKSDYALFQSFWNEVEKLNMNISIDIQKKCFFNSLKNVNNVLELIPLSILKSFLMQDVNIDIIIKELEFFKRVILGGDK</sequence>
<comment type="caution">
    <text evidence="1">The sequence shown here is derived from an EMBL/GenBank/DDBJ whole genome shotgun (WGS) entry which is preliminary data.</text>
</comment>
<proteinExistence type="predicted"/>
<evidence type="ECO:0000313" key="2">
    <source>
        <dbReference type="Proteomes" id="UP000242616"/>
    </source>
</evidence>
<keyword evidence="2" id="KW-1185">Reference proteome</keyword>
<dbReference type="EMBL" id="LBFC01000002">
    <property type="protein sequence ID" value="ONN28027.1"/>
    <property type="molecule type" value="Genomic_DNA"/>
</dbReference>
<dbReference type="RefSeq" id="WP_075665100.1">
    <property type="nucleotide sequence ID" value="NZ_LBFC01000002.1"/>
</dbReference>
<reference evidence="1 2" key="1">
    <citation type="submission" date="2015-06" db="EMBL/GenBank/DDBJ databases">
        <title>Genome sequencing of Thermotogales isolates from hydrothermal vents.</title>
        <authorList>
            <person name="Haverkamp T.H."/>
            <person name="Kublanov I.V."/>
            <person name="Nesbo C.L."/>
        </authorList>
    </citation>
    <scope>NUCLEOTIDE SEQUENCE [LARGE SCALE GENOMIC DNA]</scope>
    <source>
        <strain evidence="2">ik275mar</strain>
    </source>
</reference>
<protein>
    <submittedName>
        <fullName evidence="1">Uncharacterized protein</fullName>
    </submittedName>
</protein>
<dbReference type="Proteomes" id="UP000242616">
    <property type="component" value="Unassembled WGS sequence"/>
</dbReference>